<dbReference type="Proteomes" id="UP001302349">
    <property type="component" value="Chromosome"/>
</dbReference>
<dbReference type="Gene3D" id="3.40.1740.10">
    <property type="entry name" value="VC0467-like"/>
    <property type="match status" value="1"/>
</dbReference>
<sequence>MEHFDAFKRVNPNKGDLLISEPYLSDPNFERSVILLCEHDVNGSIGFVLNRLSELSLAEVIEDAPDDEIPLFIGGPVQQDTLHFVHCSPHLMEEGREIAKGIYWGGDFEKLMELMSAGLVTADEVRFFIGYSGWGAGQLSEELDANSWIVNKRTALQYIFRYSHEELWRQVLKDMGGKFRAFSNFPADPRLN</sequence>
<comment type="similarity">
    <text evidence="1">Belongs to the UPF0301 (AlgH) family.</text>
</comment>
<dbReference type="PANTHER" id="PTHR30327:SF1">
    <property type="entry name" value="UPF0301 PROTEIN YQGE"/>
    <property type="match status" value="1"/>
</dbReference>
<proteinExistence type="inferred from homology"/>
<name>A0ABZ0IWR1_9BACT</name>
<organism evidence="2 3">
    <name type="scientific">Imperialibacter roseus</name>
    <dbReference type="NCBI Taxonomy" id="1324217"/>
    <lineage>
        <taxon>Bacteria</taxon>
        <taxon>Pseudomonadati</taxon>
        <taxon>Bacteroidota</taxon>
        <taxon>Cytophagia</taxon>
        <taxon>Cytophagales</taxon>
        <taxon>Flammeovirgaceae</taxon>
        <taxon>Imperialibacter</taxon>
    </lineage>
</organism>
<dbReference type="RefSeq" id="WP_317492114.1">
    <property type="nucleotide sequence ID" value="NZ_CP136051.1"/>
</dbReference>
<accession>A0ABZ0IWR1</accession>
<evidence type="ECO:0000313" key="3">
    <source>
        <dbReference type="Proteomes" id="UP001302349"/>
    </source>
</evidence>
<evidence type="ECO:0000313" key="2">
    <source>
        <dbReference type="EMBL" id="WOK09497.1"/>
    </source>
</evidence>
<gene>
    <name evidence="2" type="ORF">RT717_12690</name>
</gene>
<dbReference type="PANTHER" id="PTHR30327">
    <property type="entry name" value="UNCHARACTERIZED PROTEIN YQGE"/>
    <property type="match status" value="1"/>
</dbReference>
<protein>
    <submittedName>
        <fullName evidence="2">YqgE/AlgH family protein</fullName>
    </submittedName>
</protein>
<dbReference type="SUPFAM" id="SSF143456">
    <property type="entry name" value="VC0467-like"/>
    <property type="match status" value="1"/>
</dbReference>
<evidence type="ECO:0000256" key="1">
    <source>
        <dbReference type="ARBA" id="ARBA00009600"/>
    </source>
</evidence>
<reference evidence="2 3" key="1">
    <citation type="journal article" date="2023" name="Microbiol. Resour. Announc.">
        <title>Complete Genome Sequence of Imperialibacter roseus strain P4T.</title>
        <authorList>
            <person name="Tizabi D.R."/>
            <person name="Bachvaroff T."/>
            <person name="Hill R.T."/>
        </authorList>
    </citation>
    <scope>NUCLEOTIDE SEQUENCE [LARGE SCALE GENOMIC DNA]</scope>
    <source>
        <strain evidence="2 3">P4T</strain>
    </source>
</reference>
<dbReference type="InterPro" id="IPR003774">
    <property type="entry name" value="AlgH-like"/>
</dbReference>
<dbReference type="EMBL" id="CP136051">
    <property type="protein sequence ID" value="WOK09497.1"/>
    <property type="molecule type" value="Genomic_DNA"/>
</dbReference>
<keyword evidence="3" id="KW-1185">Reference proteome</keyword>
<dbReference type="Pfam" id="PF02622">
    <property type="entry name" value="DUF179"/>
    <property type="match status" value="1"/>
</dbReference>